<dbReference type="Gene3D" id="3.30.70.100">
    <property type="match status" value="1"/>
</dbReference>
<evidence type="ECO:0000256" key="4">
    <source>
        <dbReference type="ARBA" id="ARBA00047645"/>
    </source>
</evidence>
<comment type="similarity">
    <text evidence="1 7">Belongs to the acylphosphatase family.</text>
</comment>
<name>A0ABT9D7U5_9CELL</name>
<dbReference type="Pfam" id="PF00708">
    <property type="entry name" value="Acylphosphatase"/>
    <property type="match status" value="1"/>
</dbReference>
<protein>
    <recommendedName>
        <fullName evidence="3 5">Acylphosphatase</fullName>
        <ecNumber evidence="2 5">3.6.1.7</ecNumber>
    </recommendedName>
</protein>
<evidence type="ECO:0000256" key="1">
    <source>
        <dbReference type="ARBA" id="ARBA00005614"/>
    </source>
</evidence>
<proteinExistence type="inferred from homology"/>
<evidence type="ECO:0000256" key="2">
    <source>
        <dbReference type="ARBA" id="ARBA00012150"/>
    </source>
</evidence>
<evidence type="ECO:0000256" key="7">
    <source>
        <dbReference type="RuleBase" id="RU004168"/>
    </source>
</evidence>
<dbReference type="PANTHER" id="PTHR47268:SF4">
    <property type="entry name" value="ACYLPHOSPHATASE"/>
    <property type="match status" value="1"/>
</dbReference>
<feature type="active site" evidence="5">
    <location>
        <position position="36"/>
    </location>
</feature>
<evidence type="ECO:0000256" key="5">
    <source>
        <dbReference type="PROSITE-ProRule" id="PRU00520"/>
    </source>
</evidence>
<gene>
    <name evidence="9" type="ORF">Q6348_06995</name>
</gene>
<dbReference type="InterPro" id="IPR017968">
    <property type="entry name" value="Acylphosphatase_CS"/>
</dbReference>
<dbReference type="InterPro" id="IPR020456">
    <property type="entry name" value="Acylphosphatase"/>
</dbReference>
<evidence type="ECO:0000256" key="3">
    <source>
        <dbReference type="ARBA" id="ARBA00015991"/>
    </source>
</evidence>
<dbReference type="SUPFAM" id="SSF54975">
    <property type="entry name" value="Acylphosphatase/BLUF domain-like"/>
    <property type="match status" value="1"/>
</dbReference>
<dbReference type="Proteomes" id="UP001232536">
    <property type="component" value="Unassembled WGS sequence"/>
</dbReference>
<dbReference type="PANTHER" id="PTHR47268">
    <property type="entry name" value="ACYLPHOSPHATASE"/>
    <property type="match status" value="1"/>
</dbReference>
<dbReference type="InterPro" id="IPR001792">
    <property type="entry name" value="Acylphosphatase-like_dom"/>
</dbReference>
<dbReference type="PRINTS" id="PR00112">
    <property type="entry name" value="ACYLPHPHTASE"/>
</dbReference>
<accession>A0ABT9D7U5</accession>
<feature type="active site" evidence="5">
    <location>
        <position position="18"/>
    </location>
</feature>
<keyword evidence="5 6" id="KW-0378">Hydrolase</keyword>
<evidence type="ECO:0000259" key="8">
    <source>
        <dbReference type="PROSITE" id="PS51160"/>
    </source>
</evidence>
<dbReference type="GO" id="GO:0003998">
    <property type="term" value="F:acylphosphatase activity"/>
    <property type="evidence" value="ECO:0007669"/>
    <property type="project" value="UniProtKB-EC"/>
</dbReference>
<comment type="caution">
    <text evidence="9">The sequence shown here is derived from an EMBL/GenBank/DDBJ whole genome shotgun (WGS) entry which is preliminary data.</text>
</comment>
<feature type="domain" description="Acylphosphatase-like" evidence="8">
    <location>
        <begin position="3"/>
        <end position="89"/>
    </location>
</feature>
<dbReference type="RefSeq" id="WP_304600580.1">
    <property type="nucleotide sequence ID" value="NZ_JAUQYP010000001.1"/>
</dbReference>
<dbReference type="PROSITE" id="PS00150">
    <property type="entry name" value="ACYLPHOSPHATASE_1"/>
    <property type="match status" value="1"/>
</dbReference>
<sequence>MIARHVVVHGMVQGVGFRWSMASEARRAGARGWVRNRSDGTVEAHVEGDQEAVDALVTWAHGGPRLARVTHVEVDDAQPTGAVEFDIEP</sequence>
<comment type="catalytic activity">
    <reaction evidence="4 5 6">
        <text>an acyl phosphate + H2O = a carboxylate + phosphate + H(+)</text>
        <dbReference type="Rhea" id="RHEA:14965"/>
        <dbReference type="ChEBI" id="CHEBI:15377"/>
        <dbReference type="ChEBI" id="CHEBI:15378"/>
        <dbReference type="ChEBI" id="CHEBI:29067"/>
        <dbReference type="ChEBI" id="CHEBI:43474"/>
        <dbReference type="ChEBI" id="CHEBI:59918"/>
        <dbReference type="EC" id="3.6.1.7"/>
    </reaction>
</comment>
<dbReference type="EMBL" id="JAUQYP010000001">
    <property type="protein sequence ID" value="MDO8106942.1"/>
    <property type="molecule type" value="Genomic_DNA"/>
</dbReference>
<evidence type="ECO:0000256" key="6">
    <source>
        <dbReference type="RuleBase" id="RU000553"/>
    </source>
</evidence>
<dbReference type="EC" id="3.6.1.7" evidence="2 5"/>
<evidence type="ECO:0000313" key="10">
    <source>
        <dbReference type="Proteomes" id="UP001232536"/>
    </source>
</evidence>
<dbReference type="PROSITE" id="PS00151">
    <property type="entry name" value="ACYLPHOSPHATASE_2"/>
    <property type="match status" value="1"/>
</dbReference>
<reference evidence="9 10" key="1">
    <citation type="submission" date="2023-07" db="EMBL/GenBank/DDBJ databases">
        <title>Description of novel actinomycetes strains, isolated from tidal flat sediment.</title>
        <authorList>
            <person name="Lu C."/>
        </authorList>
    </citation>
    <scope>NUCLEOTIDE SEQUENCE [LARGE SCALE GENOMIC DNA]</scope>
    <source>
        <strain evidence="9 10">SYSU T00b441</strain>
    </source>
</reference>
<evidence type="ECO:0000313" key="9">
    <source>
        <dbReference type="EMBL" id="MDO8106942.1"/>
    </source>
</evidence>
<keyword evidence="10" id="KW-1185">Reference proteome</keyword>
<organism evidence="9 10">
    <name type="scientific">Actinotalea lenta</name>
    <dbReference type="NCBI Taxonomy" id="3064654"/>
    <lineage>
        <taxon>Bacteria</taxon>
        <taxon>Bacillati</taxon>
        <taxon>Actinomycetota</taxon>
        <taxon>Actinomycetes</taxon>
        <taxon>Micrococcales</taxon>
        <taxon>Cellulomonadaceae</taxon>
        <taxon>Actinotalea</taxon>
    </lineage>
</organism>
<dbReference type="InterPro" id="IPR036046">
    <property type="entry name" value="Acylphosphatase-like_dom_sf"/>
</dbReference>
<dbReference type="PROSITE" id="PS51160">
    <property type="entry name" value="ACYLPHOSPHATASE_3"/>
    <property type="match status" value="1"/>
</dbReference>